<gene>
    <name evidence="1" type="ORF">BN9_129760</name>
</gene>
<dbReference type="InParanoid" id="A0A024GVZ3"/>
<dbReference type="AlphaFoldDB" id="A0A024GVZ3"/>
<reference evidence="1 2" key="1">
    <citation type="submission" date="2012-05" db="EMBL/GenBank/DDBJ databases">
        <title>Recombination and specialization in a pathogen metapopulation.</title>
        <authorList>
            <person name="Gardiner A."/>
            <person name="Kemen E."/>
            <person name="Schultz-Larsen T."/>
            <person name="MacLean D."/>
            <person name="Van Oosterhout C."/>
            <person name="Jones J.D.G."/>
        </authorList>
    </citation>
    <scope>NUCLEOTIDE SEQUENCE [LARGE SCALE GENOMIC DNA]</scope>
    <source>
        <strain evidence="1 2">Ac Nc2</strain>
    </source>
</reference>
<comment type="caution">
    <text evidence="1">The sequence shown here is derived from an EMBL/GenBank/DDBJ whole genome shotgun (WGS) entry which is preliminary data.</text>
</comment>
<sequence>MRPIFEESIMEANLHIGFEVNDILKALKSATSARILMLGSYQHVAQAFEKFGHEKVGTVVKEIFLARWDNDDGADRLKQSTSPKLTYNEDVASILQNKSLNGKFCIMDLRTGSTHASIIPSKMWTRLFLQSKKSIIPVVERLSRSIYPIPVDPSNTNDPVSVDGVPAEKRSFSVIVAALAMFYPEVFISEVTSEYEYSCNGRGGTKFTKATVITKILHEELLKLVLDLSKKYK</sequence>
<protein>
    <submittedName>
        <fullName evidence="1">Uncharacterized protein</fullName>
    </submittedName>
</protein>
<keyword evidence="2" id="KW-1185">Reference proteome</keyword>
<proteinExistence type="predicted"/>
<evidence type="ECO:0000313" key="2">
    <source>
        <dbReference type="Proteomes" id="UP000053237"/>
    </source>
</evidence>
<dbReference type="EMBL" id="CAIX01001083">
    <property type="protein sequence ID" value="CCI50743.1"/>
    <property type="molecule type" value="Genomic_DNA"/>
</dbReference>
<name>A0A024GVZ3_9STRA</name>
<accession>A0A024GVZ3</accession>
<organism evidence="1 2">
    <name type="scientific">Albugo candida</name>
    <dbReference type="NCBI Taxonomy" id="65357"/>
    <lineage>
        <taxon>Eukaryota</taxon>
        <taxon>Sar</taxon>
        <taxon>Stramenopiles</taxon>
        <taxon>Oomycota</taxon>
        <taxon>Peronosporomycetes</taxon>
        <taxon>Albuginales</taxon>
        <taxon>Albuginaceae</taxon>
        <taxon>Albugo</taxon>
    </lineage>
</organism>
<dbReference type="Proteomes" id="UP000053237">
    <property type="component" value="Unassembled WGS sequence"/>
</dbReference>
<evidence type="ECO:0000313" key="1">
    <source>
        <dbReference type="EMBL" id="CCI50743.1"/>
    </source>
</evidence>